<gene>
    <name evidence="1" type="ORF">BCV70DRAFT_199209</name>
</gene>
<evidence type="ECO:0000313" key="1">
    <source>
        <dbReference type="EMBL" id="PWZ00844.1"/>
    </source>
</evidence>
<dbReference type="EMBL" id="KZ819191">
    <property type="protein sequence ID" value="PWZ00844.1"/>
    <property type="molecule type" value="Genomic_DNA"/>
</dbReference>
<accession>A0A317XR60</accession>
<dbReference type="AlphaFoldDB" id="A0A317XR60"/>
<dbReference type="Proteomes" id="UP000246740">
    <property type="component" value="Unassembled WGS sequence"/>
</dbReference>
<sequence length="80" mass="8901">MSFSRITTPSPFHPSSLSERHFLLSTFSRRHLLDCSLLASYPSSSFFQTSAALLPAPLVFLGCLKELPKLASTPSYYSIF</sequence>
<dbReference type="InParanoid" id="A0A317XR60"/>
<reference evidence="1 2" key="1">
    <citation type="journal article" date="2018" name="Mol. Biol. Evol.">
        <title>Broad Genomic Sampling Reveals a Smut Pathogenic Ancestry of the Fungal Clade Ustilaginomycotina.</title>
        <authorList>
            <person name="Kijpornyongpan T."/>
            <person name="Mondo S.J."/>
            <person name="Barry K."/>
            <person name="Sandor L."/>
            <person name="Lee J."/>
            <person name="Lipzen A."/>
            <person name="Pangilinan J."/>
            <person name="LaButti K."/>
            <person name="Hainaut M."/>
            <person name="Henrissat B."/>
            <person name="Grigoriev I.V."/>
            <person name="Spatafora J.W."/>
            <person name="Aime M.C."/>
        </authorList>
    </citation>
    <scope>NUCLEOTIDE SEQUENCE [LARGE SCALE GENOMIC DNA]</scope>
    <source>
        <strain evidence="1 2">MCA 3645</strain>
    </source>
</reference>
<name>A0A317XR60_9BASI</name>
<evidence type="ECO:0000313" key="2">
    <source>
        <dbReference type="Proteomes" id="UP000246740"/>
    </source>
</evidence>
<keyword evidence="2" id="KW-1185">Reference proteome</keyword>
<organism evidence="1 2">
    <name type="scientific">Testicularia cyperi</name>
    <dbReference type="NCBI Taxonomy" id="1882483"/>
    <lineage>
        <taxon>Eukaryota</taxon>
        <taxon>Fungi</taxon>
        <taxon>Dikarya</taxon>
        <taxon>Basidiomycota</taxon>
        <taxon>Ustilaginomycotina</taxon>
        <taxon>Ustilaginomycetes</taxon>
        <taxon>Ustilaginales</taxon>
        <taxon>Anthracoideaceae</taxon>
        <taxon>Testicularia</taxon>
    </lineage>
</organism>
<protein>
    <submittedName>
        <fullName evidence="1">Uncharacterized protein</fullName>
    </submittedName>
</protein>
<proteinExistence type="predicted"/>